<reference evidence="2 3" key="1">
    <citation type="journal article" date="2015" name="Mol. Plant Microbe Interact.">
        <title>Comparative Genomic Analysis of Pseudomonas chlororaphis PCL1606 Reveals New Insight into Antifungal Compounds Involved in Biocontrol.</title>
        <authorList>
            <person name="Calderon C.E."/>
            <person name="Ramos C."/>
            <person name="de Vicente A."/>
            <person name="Cazorla F.M."/>
        </authorList>
    </citation>
    <scope>NUCLEOTIDE SEQUENCE [LARGE SCALE GENOMIC DNA]</scope>
    <source>
        <strain evidence="2 3">PCL1606</strain>
    </source>
</reference>
<accession>A0A0D5Y1P1</accession>
<keyword evidence="1" id="KW-0732">Signal</keyword>
<dbReference type="PATRIC" id="fig|587753.10.peg.3429"/>
<organism evidence="2 3">
    <name type="scientific">Pseudomonas chlororaphis</name>
    <dbReference type="NCBI Taxonomy" id="587753"/>
    <lineage>
        <taxon>Bacteria</taxon>
        <taxon>Pseudomonadati</taxon>
        <taxon>Pseudomonadota</taxon>
        <taxon>Gammaproteobacteria</taxon>
        <taxon>Pseudomonadales</taxon>
        <taxon>Pseudomonadaceae</taxon>
        <taxon>Pseudomonas</taxon>
    </lineage>
</organism>
<gene>
    <name evidence="2" type="ORF">PCL1606_34430</name>
</gene>
<dbReference type="KEGG" id="pcz:PCL1606_34430"/>
<evidence type="ECO:0008006" key="4">
    <source>
        <dbReference type="Google" id="ProtNLM"/>
    </source>
</evidence>
<feature type="chain" id="PRO_5002299403" description="Lipoprotein" evidence="1">
    <location>
        <begin position="24"/>
        <end position="147"/>
    </location>
</feature>
<protein>
    <recommendedName>
        <fullName evidence="4">Lipoprotein</fullName>
    </recommendedName>
</protein>
<name>A0A0D5Y1P1_9PSED</name>
<evidence type="ECO:0000313" key="2">
    <source>
        <dbReference type="EMBL" id="AKA24894.1"/>
    </source>
</evidence>
<dbReference type="EMBL" id="CP011110">
    <property type="protein sequence ID" value="AKA24894.1"/>
    <property type="molecule type" value="Genomic_DNA"/>
</dbReference>
<proteinExistence type="predicted"/>
<feature type="signal peptide" evidence="1">
    <location>
        <begin position="1"/>
        <end position="23"/>
    </location>
</feature>
<sequence>MMFGTRNWLAFILGACLTTSALAATEGQRPPVGERVLAFSGEQGLQVWTLRYGERSEQQALVQVGGIDHDWDKRIQKMQVEKTSKDTRYSTEVDGKPFVALIVRGNSGELYLPGEGRELPLHYDQALSEQGNAQYFLTDYLQQPAAK</sequence>
<dbReference type="AlphaFoldDB" id="A0A0D5Y1P1"/>
<evidence type="ECO:0000313" key="3">
    <source>
        <dbReference type="Proteomes" id="UP000032748"/>
    </source>
</evidence>
<evidence type="ECO:0000256" key="1">
    <source>
        <dbReference type="SAM" id="SignalP"/>
    </source>
</evidence>
<dbReference type="Proteomes" id="UP000032748">
    <property type="component" value="Chromosome"/>
</dbReference>